<dbReference type="EMBL" id="JBHSOZ010000002">
    <property type="protein sequence ID" value="MFC5711525.1"/>
    <property type="molecule type" value="Genomic_DNA"/>
</dbReference>
<name>A0ABW0YGI0_9BACI</name>
<comment type="caution">
    <text evidence="2">The sequence shown here is derived from an EMBL/GenBank/DDBJ whole genome shotgun (WGS) entry which is preliminary data.</text>
</comment>
<evidence type="ECO:0000313" key="2">
    <source>
        <dbReference type="EMBL" id="MFC5711525.1"/>
    </source>
</evidence>
<keyword evidence="3" id="KW-1185">Reference proteome</keyword>
<organism evidence="2 3">
    <name type="scientific">Thalassorhabdus alkalitolerans</name>
    <dbReference type="NCBI Taxonomy" id="2282697"/>
    <lineage>
        <taxon>Bacteria</taxon>
        <taxon>Bacillati</taxon>
        <taxon>Bacillota</taxon>
        <taxon>Bacilli</taxon>
        <taxon>Bacillales</taxon>
        <taxon>Bacillaceae</taxon>
        <taxon>Thalassorhabdus</taxon>
    </lineage>
</organism>
<evidence type="ECO:0000256" key="1">
    <source>
        <dbReference type="SAM" id="MobiDB-lite"/>
    </source>
</evidence>
<protein>
    <submittedName>
        <fullName evidence="2">Uncharacterized protein</fullName>
    </submittedName>
</protein>
<feature type="region of interest" description="Disordered" evidence="1">
    <location>
        <begin position="37"/>
        <end position="60"/>
    </location>
</feature>
<accession>A0ABW0YGI0</accession>
<proteinExistence type="predicted"/>
<feature type="compositionally biased region" description="Basic and acidic residues" evidence="1">
    <location>
        <begin position="37"/>
        <end position="53"/>
    </location>
</feature>
<reference evidence="3" key="1">
    <citation type="journal article" date="2019" name="Int. J. Syst. Evol. Microbiol.">
        <title>The Global Catalogue of Microorganisms (GCM) 10K type strain sequencing project: providing services to taxonomists for standard genome sequencing and annotation.</title>
        <authorList>
            <consortium name="The Broad Institute Genomics Platform"/>
            <consortium name="The Broad Institute Genome Sequencing Center for Infectious Disease"/>
            <person name="Wu L."/>
            <person name="Ma J."/>
        </authorList>
    </citation>
    <scope>NUCLEOTIDE SEQUENCE [LARGE SCALE GENOMIC DNA]</scope>
    <source>
        <strain evidence="3">CECT 7184</strain>
    </source>
</reference>
<sequence length="60" mass="6833">MKKGLHLLDRPTEACQVDYEPGSMDETLLTSDTIFAREEPNDALPKKKEDQQVRSRCALL</sequence>
<dbReference type="Proteomes" id="UP001596142">
    <property type="component" value="Unassembled WGS sequence"/>
</dbReference>
<gene>
    <name evidence="2" type="ORF">ACFPU1_01880</name>
</gene>
<dbReference type="RefSeq" id="WP_385943633.1">
    <property type="nucleotide sequence ID" value="NZ_JBHSPG010000023.1"/>
</dbReference>
<evidence type="ECO:0000313" key="3">
    <source>
        <dbReference type="Proteomes" id="UP001596142"/>
    </source>
</evidence>